<dbReference type="Pfam" id="PF02525">
    <property type="entry name" value="Flavodoxin_2"/>
    <property type="match status" value="1"/>
</dbReference>
<accession>A0ABZ2VY26</accession>
<dbReference type="HAMAP" id="MF_01216">
    <property type="entry name" value="Azoreductase_type1"/>
    <property type="match status" value="1"/>
</dbReference>
<gene>
    <name evidence="6" type="primary">azoR</name>
    <name evidence="8" type="ORF">NLK58_13645</name>
</gene>
<proteinExistence type="inferred from homology"/>
<dbReference type="SUPFAM" id="SSF52218">
    <property type="entry name" value="Flavoproteins"/>
    <property type="match status" value="1"/>
</dbReference>
<comment type="function">
    <text evidence="6">Quinone reductase that provides resistance to thiol-specific stress caused by electrophilic quinones.</text>
</comment>
<evidence type="ECO:0000313" key="9">
    <source>
        <dbReference type="Proteomes" id="UP001475781"/>
    </source>
</evidence>
<keyword evidence="1 6" id="KW-0285">Flavoprotein</keyword>
<reference evidence="8 9" key="1">
    <citation type="submission" date="2022-07" db="EMBL/GenBank/DDBJ databases">
        <title>A copper resistant bacterium isolated from sediment samples of deep sea hydrothermal areas.</title>
        <authorList>
            <person name="Zeng X."/>
        </authorList>
    </citation>
    <scope>NUCLEOTIDE SEQUENCE [LARGE SCALE GENOMIC DNA]</scope>
    <source>
        <strain evidence="9">CuT 6</strain>
    </source>
</reference>
<dbReference type="Gene3D" id="3.40.50.360">
    <property type="match status" value="1"/>
</dbReference>
<protein>
    <recommendedName>
        <fullName evidence="6">FMN dependent NADH:quinone oxidoreductase</fullName>
        <ecNumber evidence="6">1.6.5.-</ecNumber>
    </recommendedName>
    <alternativeName>
        <fullName evidence="6">Azo-dye reductase</fullName>
    </alternativeName>
    <alternativeName>
        <fullName evidence="6">FMN-dependent NADH-azo compound oxidoreductase</fullName>
    </alternativeName>
    <alternativeName>
        <fullName evidence="6">FMN-dependent NADH-azoreductase</fullName>
        <ecNumber evidence="6">1.7.1.17</ecNumber>
    </alternativeName>
</protein>
<sequence length="209" mass="22929">MENLLVINASPQGEASHSRQMTARFTRRWAENNPDGVVVERDLGRWPVPHVDQQWISAAFTPEEARTPNQRAALEVSDALVAELQDATTIVIGCPMHNLSVPSTLKAYIDQVVRIGVTTKLVPDTPQSPYVGLLSDKPTYLMLVRGGYGYEPGGAYAPMNFQEPYLTAVLGMLGIQSVKTITLEYTAMNSGCSDNALEDTNACIDRLFE</sequence>
<evidence type="ECO:0000256" key="5">
    <source>
        <dbReference type="ARBA" id="ARBA00048542"/>
    </source>
</evidence>
<feature type="binding site" evidence="6">
    <location>
        <begin position="16"/>
        <end position="18"/>
    </location>
    <ligand>
        <name>FMN</name>
        <dbReference type="ChEBI" id="CHEBI:58210"/>
    </ligand>
</feature>
<dbReference type="EMBL" id="CP101118">
    <property type="protein sequence ID" value="WZF87386.1"/>
    <property type="molecule type" value="Genomic_DNA"/>
</dbReference>
<evidence type="ECO:0000256" key="1">
    <source>
        <dbReference type="ARBA" id="ARBA00022630"/>
    </source>
</evidence>
<evidence type="ECO:0000259" key="7">
    <source>
        <dbReference type="Pfam" id="PF02525"/>
    </source>
</evidence>
<evidence type="ECO:0000256" key="2">
    <source>
        <dbReference type="ARBA" id="ARBA00022643"/>
    </source>
</evidence>
<keyword evidence="2 6" id="KW-0288">FMN</keyword>
<comment type="cofactor">
    <cofactor evidence="6">
        <name>FMN</name>
        <dbReference type="ChEBI" id="CHEBI:58210"/>
    </cofactor>
    <text evidence="6">Binds 1 FMN per subunit.</text>
</comment>
<comment type="catalytic activity">
    <reaction evidence="5">
        <text>N,N-dimethyl-1,4-phenylenediamine + anthranilate + 2 NAD(+) = 2-(4-dimethylaminophenyl)diazenylbenzoate + 2 NADH + 2 H(+)</text>
        <dbReference type="Rhea" id="RHEA:55872"/>
        <dbReference type="ChEBI" id="CHEBI:15378"/>
        <dbReference type="ChEBI" id="CHEBI:15783"/>
        <dbReference type="ChEBI" id="CHEBI:16567"/>
        <dbReference type="ChEBI" id="CHEBI:57540"/>
        <dbReference type="ChEBI" id="CHEBI:57945"/>
        <dbReference type="ChEBI" id="CHEBI:71579"/>
        <dbReference type="EC" id="1.7.1.17"/>
    </reaction>
    <physiologicalReaction direction="right-to-left" evidence="5">
        <dbReference type="Rhea" id="RHEA:55874"/>
    </physiologicalReaction>
</comment>
<keyword evidence="9" id="KW-1185">Reference proteome</keyword>
<evidence type="ECO:0000256" key="3">
    <source>
        <dbReference type="ARBA" id="ARBA00023002"/>
    </source>
</evidence>
<dbReference type="InterPro" id="IPR029039">
    <property type="entry name" value="Flavoprotein-like_sf"/>
</dbReference>
<name>A0ABZ2VY26_9GAMM</name>
<dbReference type="PANTHER" id="PTHR43741:SF2">
    <property type="entry name" value="FMN-DEPENDENT NADH:QUINONE OXIDOREDUCTASE"/>
    <property type="match status" value="1"/>
</dbReference>
<feature type="binding site" evidence="6">
    <location>
        <position position="10"/>
    </location>
    <ligand>
        <name>FMN</name>
        <dbReference type="ChEBI" id="CHEBI:58210"/>
    </ligand>
</feature>
<organism evidence="8 9">
    <name type="scientific">Marinobacter metalliresistant</name>
    <dbReference type="NCBI Taxonomy" id="2961995"/>
    <lineage>
        <taxon>Bacteria</taxon>
        <taxon>Pseudomonadati</taxon>
        <taxon>Pseudomonadota</taxon>
        <taxon>Gammaproteobacteria</taxon>
        <taxon>Pseudomonadales</taxon>
        <taxon>Marinobacteraceae</taxon>
        <taxon>Marinobacter</taxon>
    </lineage>
</organism>
<dbReference type="EC" id="1.7.1.17" evidence="6"/>
<dbReference type="Proteomes" id="UP001475781">
    <property type="component" value="Chromosome"/>
</dbReference>
<evidence type="ECO:0000256" key="6">
    <source>
        <dbReference type="HAMAP-Rule" id="MF_01216"/>
    </source>
</evidence>
<comment type="similarity">
    <text evidence="6">Belongs to the azoreductase type 1 family.</text>
</comment>
<evidence type="ECO:0000256" key="4">
    <source>
        <dbReference type="ARBA" id="ARBA00023027"/>
    </source>
</evidence>
<dbReference type="InterPro" id="IPR023048">
    <property type="entry name" value="NADH:quinone_OxRdtase_FMN_depd"/>
</dbReference>
<comment type="subunit">
    <text evidence="6">Homodimer.</text>
</comment>
<dbReference type="InterPro" id="IPR050104">
    <property type="entry name" value="FMN-dep_NADH:Q_OxRdtase_AzoR1"/>
</dbReference>
<dbReference type="PANTHER" id="PTHR43741">
    <property type="entry name" value="FMN-DEPENDENT NADH-AZOREDUCTASE 1"/>
    <property type="match status" value="1"/>
</dbReference>
<evidence type="ECO:0000313" key="8">
    <source>
        <dbReference type="EMBL" id="WZF87386.1"/>
    </source>
</evidence>
<comment type="caution">
    <text evidence="6">Lacks conserved residue(s) required for the propagation of feature annotation.</text>
</comment>
<dbReference type="InterPro" id="IPR003680">
    <property type="entry name" value="Flavodoxin_fold"/>
</dbReference>
<dbReference type="RefSeq" id="WP_162893733.1">
    <property type="nucleotide sequence ID" value="NZ_CP101118.1"/>
</dbReference>
<feature type="domain" description="Flavodoxin-like fold" evidence="7">
    <location>
        <begin position="3"/>
        <end position="189"/>
    </location>
</feature>
<comment type="function">
    <text evidence="6">Also exhibits azoreductase activity. Catalyzes the reductive cleavage of the azo bond in aromatic azo compounds to the corresponding amines.</text>
</comment>
<keyword evidence="4 6" id="KW-0520">NAD</keyword>
<dbReference type="EC" id="1.6.5.-" evidence="6"/>
<keyword evidence="3 6" id="KW-0560">Oxidoreductase</keyword>
<comment type="catalytic activity">
    <reaction evidence="6">
        <text>2 a quinone + NADH + H(+) = 2 a 1,4-benzosemiquinone + NAD(+)</text>
        <dbReference type="Rhea" id="RHEA:65952"/>
        <dbReference type="ChEBI" id="CHEBI:15378"/>
        <dbReference type="ChEBI" id="CHEBI:57540"/>
        <dbReference type="ChEBI" id="CHEBI:57945"/>
        <dbReference type="ChEBI" id="CHEBI:132124"/>
        <dbReference type="ChEBI" id="CHEBI:134225"/>
    </reaction>
</comment>